<accession>A0A1V3WRF0</accession>
<protein>
    <submittedName>
        <fullName evidence="2">Uncharacterized protein</fullName>
    </submittedName>
</protein>
<evidence type="ECO:0000313" key="2">
    <source>
        <dbReference type="EMBL" id="OOK69535.1"/>
    </source>
</evidence>
<organism evidence="2 3">
    <name type="scientific">Mycobacterium kansasii</name>
    <dbReference type="NCBI Taxonomy" id="1768"/>
    <lineage>
        <taxon>Bacteria</taxon>
        <taxon>Bacillati</taxon>
        <taxon>Actinomycetota</taxon>
        <taxon>Actinomycetes</taxon>
        <taxon>Mycobacteriales</taxon>
        <taxon>Mycobacteriaceae</taxon>
        <taxon>Mycobacterium</taxon>
    </lineage>
</organism>
<sequence length="37" mass="3794">MNALRNISGMARAVGTPAAQRVIGRTSTPGRRTGATP</sequence>
<dbReference type="Proteomes" id="UP000188532">
    <property type="component" value="Unassembled WGS sequence"/>
</dbReference>
<gene>
    <name evidence="2" type="ORF">BZL29_6046</name>
</gene>
<comment type="caution">
    <text evidence="2">The sequence shown here is derived from an EMBL/GenBank/DDBJ whole genome shotgun (WGS) entry which is preliminary data.</text>
</comment>
<proteinExistence type="predicted"/>
<feature type="region of interest" description="Disordered" evidence="1">
    <location>
        <begin position="15"/>
        <end position="37"/>
    </location>
</feature>
<feature type="compositionally biased region" description="Polar residues" evidence="1">
    <location>
        <begin position="25"/>
        <end position="37"/>
    </location>
</feature>
<evidence type="ECO:0000313" key="3">
    <source>
        <dbReference type="Proteomes" id="UP000188532"/>
    </source>
</evidence>
<name>A0A1V3WRF0_MYCKA</name>
<reference evidence="2 3" key="1">
    <citation type="submission" date="2017-02" db="EMBL/GenBank/DDBJ databases">
        <title>Complete genome sequences of Mycobacterium kansasii strains isolated from rhesus macaques.</title>
        <authorList>
            <person name="Panda A."/>
            <person name="Nagaraj S."/>
            <person name="Zhao X."/>
            <person name="Tettelin H."/>
            <person name="Detolla L.J."/>
        </authorList>
    </citation>
    <scope>NUCLEOTIDE SEQUENCE [LARGE SCALE GENOMIC DNA]</scope>
    <source>
        <strain evidence="2 3">11-3469</strain>
    </source>
</reference>
<dbReference type="EMBL" id="MVBN01000007">
    <property type="protein sequence ID" value="OOK69535.1"/>
    <property type="molecule type" value="Genomic_DNA"/>
</dbReference>
<evidence type="ECO:0000256" key="1">
    <source>
        <dbReference type="SAM" id="MobiDB-lite"/>
    </source>
</evidence>
<dbReference type="AlphaFoldDB" id="A0A1V3WRF0"/>